<evidence type="ECO:0000313" key="2">
    <source>
        <dbReference type="Proteomes" id="UP001374803"/>
    </source>
</evidence>
<dbReference type="InterPro" id="IPR006311">
    <property type="entry name" value="TAT_signal"/>
</dbReference>
<dbReference type="Proteomes" id="UP001374803">
    <property type="component" value="Chromosome"/>
</dbReference>
<proteinExistence type="predicted"/>
<dbReference type="InterPro" id="IPR010869">
    <property type="entry name" value="DUF1501"/>
</dbReference>
<sequence>MNHPIDRHSLRLGRRALLGGVASTLGALLLPRRARGDAAAPGEPHFFLQVVVYGGLDASYLFDGLPLAMTAAGLQRNYMGVEPTAWEGRDGTRTLAASPTQVLRPFQQDLTIVNGVMTSLGFDGHDQNRNLLVTGNPFGGVPAMTRLNREAPIDYVKVGTFDAEVRDARFVPLDAATAAGLQASLSSAGTDTPDFDAFLQTRCSQASASGVSRFSNGARILGGAAAQSTSLAERIRALQLPALATSDAPTDEVKLERNLVMIGEFFRRGITNSCMLDVTGDMDLDTHSPSETKKQLPMYEAITKSLAQILAYLKKTAFDERRTLFDVTTVMFASEFSRTMRRTGSPVDDTGTDHNTLASTVLLAGKGIAPGMVLGGSDFRTPAEELSGAHLSLDPARIKRMGLPIDLATGRSTEAKPAQYTPGAYLGLASVINTVYSLFGVDRQYFWEAARDQPAPVFPALLKR</sequence>
<name>A0ABZ2KXH4_9BACT</name>
<gene>
    <name evidence="1" type="ORF">LVJ94_41650</name>
</gene>
<organism evidence="1 2">
    <name type="scientific">Pendulispora rubella</name>
    <dbReference type="NCBI Taxonomy" id="2741070"/>
    <lineage>
        <taxon>Bacteria</taxon>
        <taxon>Pseudomonadati</taxon>
        <taxon>Myxococcota</taxon>
        <taxon>Myxococcia</taxon>
        <taxon>Myxococcales</taxon>
        <taxon>Sorangiineae</taxon>
        <taxon>Pendulisporaceae</taxon>
        <taxon>Pendulispora</taxon>
    </lineage>
</organism>
<dbReference type="PROSITE" id="PS51318">
    <property type="entry name" value="TAT"/>
    <property type="match status" value="1"/>
</dbReference>
<reference evidence="1" key="1">
    <citation type="submission" date="2021-12" db="EMBL/GenBank/DDBJ databases">
        <title>Discovery of the Pendulisporaceae a myxobacterial family with distinct sporulation behavior and unique specialized metabolism.</title>
        <authorList>
            <person name="Garcia R."/>
            <person name="Popoff A."/>
            <person name="Bader C.D."/>
            <person name="Loehr J."/>
            <person name="Walesch S."/>
            <person name="Walt C."/>
            <person name="Boldt J."/>
            <person name="Bunk B."/>
            <person name="Haeckl F.J.F.P.J."/>
            <person name="Gunesch A.P."/>
            <person name="Birkelbach J."/>
            <person name="Nuebel U."/>
            <person name="Pietschmann T."/>
            <person name="Bach T."/>
            <person name="Mueller R."/>
        </authorList>
    </citation>
    <scope>NUCLEOTIDE SEQUENCE</scope>
    <source>
        <strain evidence="1">MSr11367</strain>
    </source>
</reference>
<accession>A0ABZ2KXH4</accession>
<dbReference type="RefSeq" id="WP_394833028.1">
    <property type="nucleotide sequence ID" value="NZ_CP089929.1"/>
</dbReference>
<dbReference type="Pfam" id="PF07394">
    <property type="entry name" value="DUF1501"/>
    <property type="match status" value="1"/>
</dbReference>
<protein>
    <submittedName>
        <fullName evidence="1">DUF1501 domain-containing protein</fullName>
    </submittedName>
</protein>
<evidence type="ECO:0000313" key="1">
    <source>
        <dbReference type="EMBL" id="WXB03398.1"/>
    </source>
</evidence>
<dbReference type="EMBL" id="CP089983">
    <property type="protein sequence ID" value="WXB03398.1"/>
    <property type="molecule type" value="Genomic_DNA"/>
</dbReference>
<keyword evidence="2" id="KW-1185">Reference proteome</keyword>